<proteinExistence type="predicted"/>
<accession>A0A2G2VMU4</accession>
<dbReference type="Proteomes" id="UP000224567">
    <property type="component" value="Unassembled WGS sequence"/>
</dbReference>
<name>A0A2G2VMU4_CAPBA</name>
<evidence type="ECO:0000259" key="2">
    <source>
        <dbReference type="Pfam" id="PF03478"/>
    </source>
</evidence>
<dbReference type="EMBL" id="MLFT02000011">
    <property type="protein sequence ID" value="PHT34301.1"/>
    <property type="molecule type" value="Genomic_DNA"/>
</dbReference>
<dbReference type="STRING" id="33114.A0A2G2VMU4"/>
<dbReference type="PANTHER" id="PTHR33127">
    <property type="entry name" value="TRANSMEMBRANE PROTEIN"/>
    <property type="match status" value="1"/>
</dbReference>
<keyword evidence="4" id="KW-1185">Reference proteome</keyword>
<dbReference type="InterPro" id="IPR001810">
    <property type="entry name" value="F-box_dom"/>
</dbReference>
<dbReference type="Pfam" id="PF03478">
    <property type="entry name" value="Beta-prop_KIB1-4"/>
    <property type="match status" value="1"/>
</dbReference>
<reference evidence="3 4" key="1">
    <citation type="journal article" date="2017" name="Genome Biol.">
        <title>New reference genome sequences of hot pepper reveal the massive evolution of plant disease-resistance genes by retroduplication.</title>
        <authorList>
            <person name="Kim S."/>
            <person name="Park J."/>
            <person name="Yeom S.I."/>
            <person name="Kim Y.M."/>
            <person name="Seo E."/>
            <person name="Kim K.T."/>
            <person name="Kim M.S."/>
            <person name="Lee J.M."/>
            <person name="Cheong K."/>
            <person name="Shin H.S."/>
            <person name="Kim S.B."/>
            <person name="Han K."/>
            <person name="Lee J."/>
            <person name="Park M."/>
            <person name="Lee H.A."/>
            <person name="Lee H.Y."/>
            <person name="Lee Y."/>
            <person name="Oh S."/>
            <person name="Lee J.H."/>
            <person name="Choi E."/>
            <person name="Choi E."/>
            <person name="Lee S.E."/>
            <person name="Jeon J."/>
            <person name="Kim H."/>
            <person name="Choi G."/>
            <person name="Song H."/>
            <person name="Lee J."/>
            <person name="Lee S.C."/>
            <person name="Kwon J.K."/>
            <person name="Lee H.Y."/>
            <person name="Koo N."/>
            <person name="Hong Y."/>
            <person name="Kim R.W."/>
            <person name="Kang W.H."/>
            <person name="Huh J.H."/>
            <person name="Kang B.C."/>
            <person name="Yang T.J."/>
            <person name="Lee Y.H."/>
            <person name="Bennetzen J.L."/>
            <person name="Choi D."/>
        </authorList>
    </citation>
    <scope>NUCLEOTIDE SEQUENCE [LARGE SCALE GENOMIC DNA]</scope>
    <source>
        <strain evidence="4">cv. PBC81</strain>
    </source>
</reference>
<protein>
    <recommendedName>
        <fullName evidence="5">F-box domain-containing protein</fullName>
    </recommendedName>
</protein>
<evidence type="ECO:0000313" key="3">
    <source>
        <dbReference type="EMBL" id="PHT34301.1"/>
    </source>
</evidence>
<evidence type="ECO:0000259" key="1">
    <source>
        <dbReference type="Pfam" id="PF00646"/>
    </source>
</evidence>
<feature type="domain" description="KIB1-4 beta-propeller" evidence="2">
    <location>
        <begin position="92"/>
        <end position="298"/>
    </location>
</feature>
<evidence type="ECO:0000313" key="4">
    <source>
        <dbReference type="Proteomes" id="UP000224567"/>
    </source>
</evidence>
<dbReference type="InterPro" id="IPR005174">
    <property type="entry name" value="KIB1-4_b-propeller"/>
</dbReference>
<gene>
    <name evidence="3" type="ORF">CQW23_26101</name>
</gene>
<reference evidence="4" key="2">
    <citation type="journal article" date="2017" name="J. Anim. Genet.">
        <title>Multiple reference genome sequences of hot pepper reveal the massive evolution of plant disease resistance genes by retroduplication.</title>
        <authorList>
            <person name="Kim S."/>
            <person name="Park J."/>
            <person name="Yeom S.-I."/>
            <person name="Kim Y.-M."/>
            <person name="Seo E."/>
            <person name="Kim K.-T."/>
            <person name="Kim M.-S."/>
            <person name="Lee J.M."/>
            <person name="Cheong K."/>
            <person name="Shin H.-S."/>
            <person name="Kim S.-B."/>
            <person name="Han K."/>
            <person name="Lee J."/>
            <person name="Park M."/>
            <person name="Lee H.-A."/>
            <person name="Lee H.-Y."/>
            <person name="Lee Y."/>
            <person name="Oh S."/>
            <person name="Lee J.H."/>
            <person name="Choi E."/>
            <person name="Choi E."/>
            <person name="Lee S.E."/>
            <person name="Jeon J."/>
            <person name="Kim H."/>
            <person name="Choi G."/>
            <person name="Song H."/>
            <person name="Lee J."/>
            <person name="Lee S.-C."/>
            <person name="Kwon J.-K."/>
            <person name="Lee H.-Y."/>
            <person name="Koo N."/>
            <person name="Hong Y."/>
            <person name="Kim R.W."/>
            <person name="Kang W.-H."/>
            <person name="Huh J.H."/>
            <person name="Kang B.-C."/>
            <person name="Yang T.-J."/>
            <person name="Lee Y.-H."/>
            <person name="Bennetzen J.L."/>
            <person name="Choi D."/>
        </authorList>
    </citation>
    <scope>NUCLEOTIDE SEQUENCE [LARGE SCALE GENOMIC DNA]</scope>
    <source>
        <strain evidence="4">cv. PBC81</strain>
    </source>
</reference>
<sequence>MESSLEYSELWSDCLPTDILGLISSRLVGGEYFVFRAVCKRWRTAPLKPPHPSLRVHDDDSPSPYLVTLRKKTGTVEFFHPMYNEVTHKKNIAILKGCRIRSAKGSWLLMSQGNHGMFFFNPHSNGIIELPNLLEEIGNYCCAWTFSSPPDSLDCFVVGFDFYGSPPLVCIIKVGDSTWKFHRPFNTQESFQLTGCNNPVFFEKNSVYVWGDEGNLGILNINENSSPTWEFYGKPFPSQKLSLIRKVYTAEDVDKGGMLVVFLTHKEGKVEVWRYKMMNESVLEREQITSLDDRTLFETNKSGNLRARLSVHVT</sequence>
<dbReference type="OrthoDB" id="1263126at2759"/>
<organism evidence="3 4">
    <name type="scientific">Capsicum baccatum</name>
    <name type="common">Peruvian pepper</name>
    <dbReference type="NCBI Taxonomy" id="33114"/>
    <lineage>
        <taxon>Eukaryota</taxon>
        <taxon>Viridiplantae</taxon>
        <taxon>Streptophyta</taxon>
        <taxon>Embryophyta</taxon>
        <taxon>Tracheophyta</taxon>
        <taxon>Spermatophyta</taxon>
        <taxon>Magnoliopsida</taxon>
        <taxon>eudicotyledons</taxon>
        <taxon>Gunneridae</taxon>
        <taxon>Pentapetalae</taxon>
        <taxon>asterids</taxon>
        <taxon>lamiids</taxon>
        <taxon>Solanales</taxon>
        <taxon>Solanaceae</taxon>
        <taxon>Solanoideae</taxon>
        <taxon>Capsiceae</taxon>
        <taxon>Capsicum</taxon>
    </lineage>
</organism>
<dbReference type="AlphaFoldDB" id="A0A2G2VMU4"/>
<evidence type="ECO:0008006" key="5">
    <source>
        <dbReference type="Google" id="ProtNLM"/>
    </source>
</evidence>
<feature type="domain" description="F-box" evidence="1">
    <location>
        <begin position="14"/>
        <end position="45"/>
    </location>
</feature>
<comment type="caution">
    <text evidence="3">The sequence shown here is derived from an EMBL/GenBank/DDBJ whole genome shotgun (WGS) entry which is preliminary data.</text>
</comment>
<dbReference type="Pfam" id="PF00646">
    <property type="entry name" value="F-box"/>
    <property type="match status" value="1"/>
</dbReference>
<dbReference type="PANTHER" id="PTHR33127:SF92">
    <property type="entry name" value="F-BOX DOMAIN-CONTAINING PROTEIN"/>
    <property type="match status" value="1"/>
</dbReference>